<dbReference type="GO" id="GO:0005576">
    <property type="term" value="C:extracellular region"/>
    <property type="evidence" value="ECO:0007669"/>
    <property type="project" value="UniProtKB-SubCell"/>
</dbReference>
<evidence type="ECO:0000256" key="7">
    <source>
        <dbReference type="SAM" id="SignalP"/>
    </source>
</evidence>
<protein>
    <recommendedName>
        <fullName evidence="4">Chitooligosaccharide deacetylase</fullName>
    </recommendedName>
    <alternativeName>
        <fullName evidence="6">Nodulation protein B</fullName>
    </alternativeName>
</protein>
<dbReference type="GO" id="GO:0016810">
    <property type="term" value="F:hydrolase activity, acting on carbon-nitrogen (but not peptide) bonds"/>
    <property type="evidence" value="ECO:0007669"/>
    <property type="project" value="InterPro"/>
</dbReference>
<evidence type="ECO:0000256" key="2">
    <source>
        <dbReference type="ARBA" id="ARBA00004613"/>
    </source>
</evidence>
<dbReference type="InterPro" id="IPR011330">
    <property type="entry name" value="Glyco_hydro/deAcase_b/a-brl"/>
</dbReference>
<evidence type="ECO:0000313" key="9">
    <source>
        <dbReference type="EMBL" id="MBK1696804.1"/>
    </source>
</evidence>
<comment type="subcellular location">
    <subcellularLocation>
        <location evidence="2">Secreted</location>
    </subcellularLocation>
</comment>
<accession>A0A934QHB9</accession>
<dbReference type="AlphaFoldDB" id="A0A934QHB9"/>
<evidence type="ECO:0000256" key="4">
    <source>
        <dbReference type="ARBA" id="ARBA00020071"/>
    </source>
</evidence>
<dbReference type="SUPFAM" id="SSF88713">
    <property type="entry name" value="Glycoside hydrolase/deacetylase"/>
    <property type="match status" value="1"/>
</dbReference>
<dbReference type="Pfam" id="PF01522">
    <property type="entry name" value="Polysacc_deac_1"/>
    <property type="match status" value="1"/>
</dbReference>
<dbReference type="RefSeq" id="WP_051431682.1">
    <property type="nucleotide sequence ID" value="NZ_NRRE01000020.1"/>
</dbReference>
<keyword evidence="5 7" id="KW-0732">Signal</keyword>
<reference evidence="9" key="1">
    <citation type="submission" date="2017-08" db="EMBL/GenBank/DDBJ databases">
        <authorList>
            <person name="Imhoff J.F."/>
            <person name="Rahn T."/>
            <person name="Kuenzel S."/>
            <person name="Neulinger S.C."/>
        </authorList>
    </citation>
    <scope>NUCLEOTIDE SEQUENCE</scope>
    <source>
        <strain evidence="9">DSM 9154</strain>
    </source>
</reference>
<gene>
    <name evidence="9" type="ORF">CKO21_06050</name>
</gene>
<evidence type="ECO:0000256" key="3">
    <source>
        <dbReference type="ARBA" id="ARBA00010973"/>
    </source>
</evidence>
<organism evidence="9 10">
    <name type="scientific">Rhodovibrio salinarum</name>
    <dbReference type="NCBI Taxonomy" id="1087"/>
    <lineage>
        <taxon>Bacteria</taxon>
        <taxon>Pseudomonadati</taxon>
        <taxon>Pseudomonadota</taxon>
        <taxon>Alphaproteobacteria</taxon>
        <taxon>Rhodospirillales</taxon>
        <taxon>Rhodovibrionaceae</taxon>
        <taxon>Rhodovibrio</taxon>
    </lineage>
</organism>
<evidence type="ECO:0000256" key="6">
    <source>
        <dbReference type="ARBA" id="ARBA00032976"/>
    </source>
</evidence>
<dbReference type="PANTHER" id="PTHR34216:SF3">
    <property type="entry name" value="POLY-BETA-1,6-N-ACETYL-D-GLUCOSAMINE N-DEACETYLASE"/>
    <property type="match status" value="1"/>
</dbReference>
<feature type="chain" id="PRO_5037918359" description="Chitooligosaccharide deacetylase" evidence="7">
    <location>
        <begin position="30"/>
        <end position="358"/>
    </location>
</feature>
<proteinExistence type="inferred from homology"/>
<dbReference type="GO" id="GO:0005975">
    <property type="term" value="P:carbohydrate metabolic process"/>
    <property type="evidence" value="ECO:0007669"/>
    <property type="project" value="InterPro"/>
</dbReference>
<feature type="domain" description="NodB homology" evidence="8">
    <location>
        <begin position="102"/>
        <end position="358"/>
    </location>
</feature>
<dbReference type="EMBL" id="NRRE01000020">
    <property type="protein sequence ID" value="MBK1696804.1"/>
    <property type="molecule type" value="Genomic_DNA"/>
</dbReference>
<evidence type="ECO:0000256" key="1">
    <source>
        <dbReference type="ARBA" id="ARBA00003236"/>
    </source>
</evidence>
<keyword evidence="10" id="KW-1185">Reference proteome</keyword>
<sequence length="358" mass="39594">MVSLIRLFHPSAVLAAAALLALAPGVARAQSQGGTTASAPAVDNGASVIMYHRFGDGRYPSTNIKLEQFERHIAELKKDKYNVLPLPDVVAALRQERPLPPYTVAITIDDAYRSVWEEAVPRLRTAGLPFTLFVATDPVGGKEYMTWDQLRDLAQMELATIGSQTATHPHLPLLSPQQVREELETSQARFKAELGRAPELLAYPYGEYSNPVQQAAREVGFIAAFGQQSGAIARSSERFGLPRFALNERYGGMDRFRTAINALPLPVQDVVPDDNLLDPDENPPMYGFTVDPAISSINGLNCYASGRGKLDVQRLGGQRVEVRFTKAFPKGRVRINCTQMGPDRRWRWFGNQFLVAQE</sequence>
<dbReference type="PROSITE" id="PS51677">
    <property type="entry name" value="NODB"/>
    <property type="match status" value="1"/>
</dbReference>
<evidence type="ECO:0000313" key="10">
    <source>
        <dbReference type="Proteomes" id="UP000778970"/>
    </source>
</evidence>
<dbReference type="Gene3D" id="3.20.20.370">
    <property type="entry name" value="Glycoside hydrolase/deacetylase"/>
    <property type="match status" value="1"/>
</dbReference>
<name>A0A934QHB9_9PROT</name>
<dbReference type="InterPro" id="IPR002509">
    <property type="entry name" value="NODB_dom"/>
</dbReference>
<dbReference type="Proteomes" id="UP000778970">
    <property type="component" value="Unassembled WGS sequence"/>
</dbReference>
<comment type="function">
    <text evidence="1">Is involved in generating a small heat-stable compound (Nod), an acylated oligomer of N-acetylglucosamine, that stimulates mitosis in various plant protoplasts.</text>
</comment>
<evidence type="ECO:0000259" key="8">
    <source>
        <dbReference type="PROSITE" id="PS51677"/>
    </source>
</evidence>
<feature type="signal peptide" evidence="7">
    <location>
        <begin position="1"/>
        <end position="29"/>
    </location>
</feature>
<dbReference type="PANTHER" id="PTHR34216">
    <property type="match status" value="1"/>
</dbReference>
<dbReference type="CDD" id="cd10973">
    <property type="entry name" value="CE4_DAC_u4_5s"/>
    <property type="match status" value="1"/>
</dbReference>
<dbReference type="InterPro" id="IPR051398">
    <property type="entry name" value="Polysacch_Deacetylase"/>
</dbReference>
<comment type="caution">
    <text evidence="9">The sequence shown here is derived from an EMBL/GenBank/DDBJ whole genome shotgun (WGS) entry which is preliminary data.</text>
</comment>
<reference evidence="9" key="2">
    <citation type="journal article" date="2020" name="Microorganisms">
        <title>Osmotic Adaptation and Compatible Solute Biosynthesis of Phototrophic Bacteria as Revealed from Genome Analyses.</title>
        <authorList>
            <person name="Imhoff J.F."/>
            <person name="Rahn T."/>
            <person name="Kunzel S."/>
            <person name="Keller A."/>
            <person name="Neulinger S.C."/>
        </authorList>
    </citation>
    <scope>NUCLEOTIDE SEQUENCE</scope>
    <source>
        <strain evidence="9">DSM 9154</strain>
    </source>
</reference>
<evidence type="ECO:0000256" key="5">
    <source>
        <dbReference type="ARBA" id="ARBA00022729"/>
    </source>
</evidence>
<comment type="similarity">
    <text evidence="3">Belongs to the polysaccharide deacetylase family.</text>
</comment>